<dbReference type="EMBL" id="QLNI01000042">
    <property type="protein sequence ID" value="RAM00623.1"/>
    <property type="molecule type" value="Genomic_DNA"/>
</dbReference>
<protein>
    <submittedName>
        <fullName evidence="3">SHOCT domain-containing protein</fullName>
    </submittedName>
</protein>
<evidence type="ECO:0000313" key="5">
    <source>
        <dbReference type="Proteomes" id="UP000293902"/>
    </source>
</evidence>
<dbReference type="Proteomes" id="UP000248798">
    <property type="component" value="Unassembled WGS sequence"/>
</dbReference>
<feature type="transmembrane region" description="Helical" evidence="1">
    <location>
        <begin position="12"/>
        <end position="39"/>
    </location>
</feature>
<dbReference type="AlphaFoldDB" id="A0A328FBY3"/>
<reference evidence="2 5" key="2">
    <citation type="submission" date="2019-02" db="EMBL/GenBank/DDBJ databases">
        <title>Complete genome sequence of Desulfobacter hydrogenophilus AcRS1.</title>
        <authorList>
            <person name="Marietou A."/>
            <person name="Lund M.B."/>
            <person name="Marshall I.P.G."/>
            <person name="Schreiber L."/>
            <person name="Jorgensen B."/>
        </authorList>
    </citation>
    <scope>NUCLEOTIDE SEQUENCE [LARGE SCALE GENOMIC DNA]</scope>
    <source>
        <strain evidence="2 5">AcRS1</strain>
    </source>
</reference>
<dbReference type="RefSeq" id="WP_111959259.1">
    <property type="nucleotide sequence ID" value="NZ_CP036313.1"/>
</dbReference>
<gene>
    <name evidence="3" type="ORF">DO021_18040</name>
    <name evidence="2" type="ORF">EYB58_21620</name>
</gene>
<evidence type="ECO:0000313" key="3">
    <source>
        <dbReference type="EMBL" id="RAM00623.1"/>
    </source>
</evidence>
<evidence type="ECO:0000313" key="2">
    <source>
        <dbReference type="EMBL" id="QBH15280.1"/>
    </source>
</evidence>
<reference evidence="3 4" key="1">
    <citation type="submission" date="2018-06" db="EMBL/GenBank/DDBJ databases">
        <title>Complete Genome Sequence of Desulfobacter hydrogenophilus (DSM3380).</title>
        <authorList>
            <person name="Marietou A."/>
            <person name="Schreiber L."/>
            <person name="Marshall I."/>
            <person name="Jorgensen B."/>
        </authorList>
    </citation>
    <scope>NUCLEOTIDE SEQUENCE [LARGE SCALE GENOMIC DNA]</scope>
    <source>
        <strain evidence="3 4">DSM 3380</strain>
    </source>
</reference>
<dbReference type="OrthoDB" id="5405940at2"/>
<accession>A0A328FBY3</accession>
<organism evidence="3 4">
    <name type="scientific">Desulfobacter hydrogenophilus</name>
    <dbReference type="NCBI Taxonomy" id="2291"/>
    <lineage>
        <taxon>Bacteria</taxon>
        <taxon>Pseudomonadati</taxon>
        <taxon>Thermodesulfobacteriota</taxon>
        <taxon>Desulfobacteria</taxon>
        <taxon>Desulfobacterales</taxon>
        <taxon>Desulfobacteraceae</taxon>
        <taxon>Desulfobacter</taxon>
    </lineage>
</organism>
<evidence type="ECO:0000313" key="4">
    <source>
        <dbReference type="Proteomes" id="UP000248798"/>
    </source>
</evidence>
<dbReference type="Proteomes" id="UP000293902">
    <property type="component" value="Chromosome"/>
</dbReference>
<keyword evidence="5" id="KW-1185">Reference proteome</keyword>
<keyword evidence="1" id="KW-0472">Membrane</keyword>
<sequence length="163" mass="18447">MSIRKKDKDGLFKNIFVAYFILLLHVFLLAGIGLTVVLFKGVYHYLPWIMAGIAILVLAIAWFIYVRMRNTSSSLSEVLGTPEFQDRAVEIRLLGGLASFEIKAKEQPLLPSHTSLSPYSDARLIESAGDRAERKMLELNGLYEKDLISKEEFEKARQNIIQG</sequence>
<keyword evidence="1" id="KW-0812">Transmembrane</keyword>
<proteinExistence type="predicted"/>
<dbReference type="EMBL" id="CP036313">
    <property type="protein sequence ID" value="QBH15280.1"/>
    <property type="molecule type" value="Genomic_DNA"/>
</dbReference>
<name>A0A328FBY3_9BACT</name>
<keyword evidence="1" id="KW-1133">Transmembrane helix</keyword>
<evidence type="ECO:0000256" key="1">
    <source>
        <dbReference type="SAM" id="Phobius"/>
    </source>
</evidence>
<feature type="transmembrane region" description="Helical" evidence="1">
    <location>
        <begin position="45"/>
        <end position="66"/>
    </location>
</feature>